<dbReference type="OrthoDB" id="9815017at2"/>
<dbReference type="PRINTS" id="PR00035">
    <property type="entry name" value="HTHGNTR"/>
</dbReference>
<dbReference type="InterPro" id="IPR000524">
    <property type="entry name" value="Tscrpt_reg_HTH_GntR"/>
</dbReference>
<dbReference type="SMART" id="SM00866">
    <property type="entry name" value="UTRA"/>
    <property type="match status" value="1"/>
</dbReference>
<dbReference type="SUPFAM" id="SSF46785">
    <property type="entry name" value="Winged helix' DNA-binding domain"/>
    <property type="match status" value="1"/>
</dbReference>
<evidence type="ECO:0000256" key="2">
    <source>
        <dbReference type="ARBA" id="ARBA00023125"/>
    </source>
</evidence>
<proteinExistence type="predicted"/>
<dbReference type="Gene3D" id="1.10.10.10">
    <property type="entry name" value="Winged helix-like DNA-binding domain superfamily/Winged helix DNA-binding domain"/>
    <property type="match status" value="1"/>
</dbReference>
<dbReference type="Pfam" id="PF07702">
    <property type="entry name" value="UTRA"/>
    <property type="match status" value="1"/>
</dbReference>
<keyword evidence="3" id="KW-0804">Transcription</keyword>
<evidence type="ECO:0000259" key="4">
    <source>
        <dbReference type="PROSITE" id="PS50949"/>
    </source>
</evidence>
<name>A0A1G8SAX7_9BACI</name>
<sequence>MIEEGSIDKEGVIPIYHQLKKIIIQQIEKGEWKVNELIPSERELTDHLAISRMTVRHAINDLVSEGVLYRKRGKGTYVARPKINQGLTKLSSFTEDMEKRGLKPRSKVLHIEEIEADKEVAEKLNLKEGDRVVEVFRLRLADEQPMALERSFLPADKVSSLKSLSLENKSLYKELQEKYHLNLASATQTIEISYPVNPSDARYLEIDLDTPVLLIERRTYSEDDTPLEYVQSFYRADRYKFSIEMDK</sequence>
<dbReference type="AlphaFoldDB" id="A0A1G8SAX7"/>
<dbReference type="Gene3D" id="3.40.1410.10">
    <property type="entry name" value="Chorismate lyase-like"/>
    <property type="match status" value="1"/>
</dbReference>
<keyword evidence="2" id="KW-0238">DNA-binding</keyword>
<keyword evidence="1" id="KW-0805">Transcription regulation</keyword>
<dbReference type="InterPro" id="IPR011663">
    <property type="entry name" value="UTRA"/>
</dbReference>
<dbReference type="GO" id="GO:0045892">
    <property type="term" value="P:negative regulation of DNA-templated transcription"/>
    <property type="evidence" value="ECO:0007669"/>
    <property type="project" value="TreeGrafter"/>
</dbReference>
<dbReference type="SMART" id="SM00345">
    <property type="entry name" value="HTH_GNTR"/>
    <property type="match status" value="1"/>
</dbReference>
<dbReference type="GO" id="GO:0003677">
    <property type="term" value="F:DNA binding"/>
    <property type="evidence" value="ECO:0007669"/>
    <property type="project" value="UniProtKB-KW"/>
</dbReference>
<accession>A0A1G8SAX7</accession>
<reference evidence="6" key="1">
    <citation type="submission" date="2016-10" db="EMBL/GenBank/DDBJ databases">
        <authorList>
            <person name="Varghese N."/>
            <person name="Submissions S."/>
        </authorList>
    </citation>
    <scope>NUCLEOTIDE SEQUENCE [LARGE SCALE GENOMIC DNA]</scope>
    <source>
        <strain evidence="6">DSM 4771</strain>
    </source>
</reference>
<dbReference type="Pfam" id="PF00392">
    <property type="entry name" value="GntR"/>
    <property type="match status" value="1"/>
</dbReference>
<protein>
    <submittedName>
        <fullName evidence="5">Transcriptional regulator, GntR family</fullName>
    </submittedName>
</protein>
<evidence type="ECO:0000256" key="3">
    <source>
        <dbReference type="ARBA" id="ARBA00023163"/>
    </source>
</evidence>
<dbReference type="SUPFAM" id="SSF64288">
    <property type="entry name" value="Chorismate lyase-like"/>
    <property type="match status" value="1"/>
</dbReference>
<dbReference type="InterPro" id="IPR050679">
    <property type="entry name" value="Bact_HTH_transcr_reg"/>
</dbReference>
<evidence type="ECO:0000313" key="6">
    <source>
        <dbReference type="Proteomes" id="UP000199225"/>
    </source>
</evidence>
<evidence type="ECO:0000256" key="1">
    <source>
        <dbReference type="ARBA" id="ARBA00023015"/>
    </source>
</evidence>
<dbReference type="STRING" id="86666.SAMN04490247_1353"/>
<dbReference type="Proteomes" id="UP000199225">
    <property type="component" value="Unassembled WGS sequence"/>
</dbReference>
<dbReference type="PROSITE" id="PS50949">
    <property type="entry name" value="HTH_GNTR"/>
    <property type="match status" value="1"/>
</dbReference>
<dbReference type="RefSeq" id="WP_093193107.1">
    <property type="nucleotide sequence ID" value="NZ_FNEV01000003.1"/>
</dbReference>
<evidence type="ECO:0000313" key="5">
    <source>
        <dbReference type="EMBL" id="SDJ26351.1"/>
    </source>
</evidence>
<feature type="domain" description="HTH gntR-type" evidence="4">
    <location>
        <begin position="13"/>
        <end position="81"/>
    </location>
</feature>
<gene>
    <name evidence="5" type="ORF">SAMN04490247_1353</name>
</gene>
<dbReference type="PANTHER" id="PTHR44846:SF1">
    <property type="entry name" value="MANNOSYL-D-GLYCERATE TRANSPORT_METABOLISM SYSTEM REPRESSOR MNGR-RELATED"/>
    <property type="match status" value="1"/>
</dbReference>
<dbReference type="InterPro" id="IPR028978">
    <property type="entry name" value="Chorismate_lyase_/UTRA_dom_sf"/>
</dbReference>
<dbReference type="FunFam" id="1.10.10.10:FF:000079">
    <property type="entry name" value="GntR family transcriptional regulator"/>
    <property type="match status" value="1"/>
</dbReference>
<organism evidence="5 6">
    <name type="scientific">Salimicrobium halophilum</name>
    <dbReference type="NCBI Taxonomy" id="86666"/>
    <lineage>
        <taxon>Bacteria</taxon>
        <taxon>Bacillati</taxon>
        <taxon>Bacillota</taxon>
        <taxon>Bacilli</taxon>
        <taxon>Bacillales</taxon>
        <taxon>Bacillaceae</taxon>
        <taxon>Salimicrobium</taxon>
    </lineage>
</organism>
<dbReference type="GO" id="GO:0003700">
    <property type="term" value="F:DNA-binding transcription factor activity"/>
    <property type="evidence" value="ECO:0007669"/>
    <property type="project" value="InterPro"/>
</dbReference>
<keyword evidence="6" id="KW-1185">Reference proteome</keyword>
<dbReference type="EMBL" id="FNEV01000003">
    <property type="protein sequence ID" value="SDJ26351.1"/>
    <property type="molecule type" value="Genomic_DNA"/>
</dbReference>
<dbReference type="InterPro" id="IPR036388">
    <property type="entry name" value="WH-like_DNA-bd_sf"/>
</dbReference>
<dbReference type="InterPro" id="IPR036390">
    <property type="entry name" value="WH_DNA-bd_sf"/>
</dbReference>
<dbReference type="PANTHER" id="PTHR44846">
    <property type="entry name" value="MANNOSYL-D-GLYCERATE TRANSPORT/METABOLISM SYSTEM REPRESSOR MNGR-RELATED"/>
    <property type="match status" value="1"/>
</dbReference>
<dbReference type="CDD" id="cd07377">
    <property type="entry name" value="WHTH_GntR"/>
    <property type="match status" value="1"/>
</dbReference>